<feature type="transmembrane region" description="Helical" evidence="1">
    <location>
        <begin position="28"/>
        <end position="51"/>
    </location>
</feature>
<gene>
    <name evidence="2" type="ORF">BEN47_06210</name>
</gene>
<reference evidence="2 3" key="1">
    <citation type="submission" date="2016-08" db="EMBL/GenBank/DDBJ databases">
        <title>Hymenobacter coccineus sp. nov., Hymenobacter lapidarius sp. nov. and Hymenobacter glacialis sp. nov., isolated from Antarctic soil.</title>
        <authorList>
            <person name="Sedlacek I."/>
            <person name="Kralova S."/>
            <person name="Kyrova K."/>
            <person name="Maslanova I."/>
            <person name="Stankova E."/>
            <person name="Vrbovska V."/>
            <person name="Nemec M."/>
            <person name="Bartak M."/>
            <person name="Svec P."/>
            <person name="Busse H.-J."/>
            <person name="Pantucek R."/>
        </authorList>
    </citation>
    <scope>NUCLEOTIDE SEQUENCE [LARGE SCALE GENOMIC DNA]</scope>
    <source>
        <strain evidence="2 3">CCM 8643</strain>
    </source>
</reference>
<proteinExistence type="predicted"/>
<dbReference type="AlphaFoldDB" id="A0A1G1SQF8"/>
<evidence type="ECO:0000313" key="2">
    <source>
        <dbReference type="EMBL" id="OGX80848.1"/>
    </source>
</evidence>
<name>A0A1G1SQF8_9BACT</name>
<sequence length="163" mass="18089">MLLTLLQTAELTTAATQAASAVSSHAETAAFTALLWLLVVVFGGVSALLIYKLIWKDKPATASEVDVLRTALTELRAAFEERKKSMNSARMQDKLKIEADLAAVACAINKLADTAESLTTMTERVSWHGKLHETHRDEFRAVHEELKEVKRDIKDLGRERART</sequence>
<evidence type="ECO:0000313" key="3">
    <source>
        <dbReference type="Proteomes" id="UP000176294"/>
    </source>
</evidence>
<organism evidence="2 3">
    <name type="scientific">Hymenobacter lapidarius</name>
    <dbReference type="NCBI Taxonomy" id="1908237"/>
    <lineage>
        <taxon>Bacteria</taxon>
        <taxon>Pseudomonadati</taxon>
        <taxon>Bacteroidota</taxon>
        <taxon>Cytophagia</taxon>
        <taxon>Cytophagales</taxon>
        <taxon>Hymenobacteraceae</taxon>
        <taxon>Hymenobacter</taxon>
    </lineage>
</organism>
<keyword evidence="3" id="KW-1185">Reference proteome</keyword>
<accession>A0A1G1SQF8</accession>
<dbReference type="EMBL" id="MDZB01000175">
    <property type="protein sequence ID" value="OGX80848.1"/>
    <property type="molecule type" value="Genomic_DNA"/>
</dbReference>
<keyword evidence="1" id="KW-0812">Transmembrane</keyword>
<comment type="caution">
    <text evidence="2">The sequence shown here is derived from an EMBL/GenBank/DDBJ whole genome shotgun (WGS) entry which is preliminary data.</text>
</comment>
<keyword evidence="1" id="KW-1133">Transmembrane helix</keyword>
<dbReference type="STRING" id="1908237.BEN47_06210"/>
<dbReference type="RefSeq" id="WP_070731046.1">
    <property type="nucleotide sequence ID" value="NZ_MDZB01000175.1"/>
</dbReference>
<protein>
    <submittedName>
        <fullName evidence="2">Uncharacterized protein</fullName>
    </submittedName>
</protein>
<dbReference type="Proteomes" id="UP000176294">
    <property type="component" value="Unassembled WGS sequence"/>
</dbReference>
<evidence type="ECO:0000256" key="1">
    <source>
        <dbReference type="SAM" id="Phobius"/>
    </source>
</evidence>
<keyword evidence="1" id="KW-0472">Membrane</keyword>